<sequence>MSSSKVTDDPRDASLETPFTLPSAWRGESYDLSTTGMMFSGLIMITRNRFLAWPAVMFGLNGLFNQHPLRNKEGGGSQLQNLRRVT</sequence>
<organism evidence="1 2">
    <name type="scientific">Marasmius crinis-equi</name>
    <dbReference type="NCBI Taxonomy" id="585013"/>
    <lineage>
        <taxon>Eukaryota</taxon>
        <taxon>Fungi</taxon>
        <taxon>Dikarya</taxon>
        <taxon>Basidiomycota</taxon>
        <taxon>Agaricomycotina</taxon>
        <taxon>Agaricomycetes</taxon>
        <taxon>Agaricomycetidae</taxon>
        <taxon>Agaricales</taxon>
        <taxon>Marasmiineae</taxon>
        <taxon>Marasmiaceae</taxon>
        <taxon>Marasmius</taxon>
    </lineage>
</organism>
<dbReference type="EMBL" id="JBAHYK010001007">
    <property type="protein sequence ID" value="KAL0570020.1"/>
    <property type="molecule type" value="Genomic_DNA"/>
</dbReference>
<gene>
    <name evidence="1" type="ORF">V5O48_011939</name>
</gene>
<accession>A0ABR3F476</accession>
<evidence type="ECO:0000313" key="1">
    <source>
        <dbReference type="EMBL" id="KAL0570020.1"/>
    </source>
</evidence>
<protein>
    <submittedName>
        <fullName evidence="1">Uncharacterized protein</fullName>
    </submittedName>
</protein>
<evidence type="ECO:0000313" key="2">
    <source>
        <dbReference type="Proteomes" id="UP001465976"/>
    </source>
</evidence>
<reference evidence="1 2" key="1">
    <citation type="submission" date="2024-02" db="EMBL/GenBank/DDBJ databases">
        <title>A draft genome for the cacao thread blight pathogen Marasmius crinis-equi.</title>
        <authorList>
            <person name="Cohen S.P."/>
            <person name="Baruah I.K."/>
            <person name="Amoako-Attah I."/>
            <person name="Bukari Y."/>
            <person name="Meinhardt L.W."/>
            <person name="Bailey B.A."/>
        </authorList>
    </citation>
    <scope>NUCLEOTIDE SEQUENCE [LARGE SCALE GENOMIC DNA]</scope>
    <source>
        <strain evidence="1 2">GH-76</strain>
    </source>
</reference>
<keyword evidence="2" id="KW-1185">Reference proteome</keyword>
<comment type="caution">
    <text evidence="1">The sequence shown here is derived from an EMBL/GenBank/DDBJ whole genome shotgun (WGS) entry which is preliminary data.</text>
</comment>
<name>A0ABR3F476_9AGAR</name>
<dbReference type="Proteomes" id="UP001465976">
    <property type="component" value="Unassembled WGS sequence"/>
</dbReference>
<proteinExistence type="predicted"/>